<sequence>MIKKQCVVVRALAHTQIRKLGLRQKKAHIIEIQVNGGTVPEKVDFIQSFFEKEVPIDTVFAQNEMIDIIGITKGHGFQGVVKRWGVKKLARKTHRGLRKVASIGAWHPTRVSTTVARAGQQGYFHRTELNKKIYRIGKAARPNGTNEIVNYNASTENDLTQKVITPMGGFPQYGSVNEDYLMLKGCVMGTRKRAITLRKSIATNTKQVAREKITLKFIDTSSKIGRGRFQTSEEKAAFYE</sequence>
<reference evidence="5" key="1">
    <citation type="journal article" date="2014" name="PLoS ONE">
        <title>Transcriptome-Based Identification of ABC Transporters in the Western Tarnished Plant Bug Lygus hesperus.</title>
        <authorList>
            <person name="Hull J.J."/>
            <person name="Chaney K."/>
            <person name="Geib S.M."/>
            <person name="Fabrick J.A."/>
            <person name="Brent C.S."/>
            <person name="Walsh D."/>
            <person name="Lavine L.C."/>
        </authorList>
    </citation>
    <scope>NUCLEOTIDE SEQUENCE</scope>
</reference>
<dbReference type="InterPro" id="IPR045077">
    <property type="entry name" value="L3_arc_euk"/>
</dbReference>
<dbReference type="GO" id="GO:0003723">
    <property type="term" value="F:RNA binding"/>
    <property type="evidence" value="ECO:0007669"/>
    <property type="project" value="TreeGrafter"/>
</dbReference>
<dbReference type="GO" id="GO:0022625">
    <property type="term" value="C:cytosolic large ribosomal subunit"/>
    <property type="evidence" value="ECO:0007669"/>
    <property type="project" value="TreeGrafter"/>
</dbReference>
<dbReference type="InterPro" id="IPR009000">
    <property type="entry name" value="Transl_B-barrel_sf"/>
</dbReference>
<keyword evidence="3 4" id="KW-0687">Ribonucleoprotein</keyword>
<evidence type="ECO:0000256" key="3">
    <source>
        <dbReference type="ARBA" id="ARBA00023274"/>
    </source>
</evidence>
<dbReference type="AlphaFoldDB" id="A0A0A9YH07"/>
<keyword evidence="2 4" id="KW-0689">Ribosomal protein</keyword>
<dbReference type="InterPro" id="IPR019926">
    <property type="entry name" value="Ribosomal_uL3_CS"/>
</dbReference>
<dbReference type="PANTHER" id="PTHR11363:SF5">
    <property type="entry name" value="LARGE RIBOSOMAL SUBUNIT PROTEIN UL3"/>
    <property type="match status" value="1"/>
</dbReference>
<dbReference type="InterPro" id="IPR000597">
    <property type="entry name" value="Ribosomal_uL3"/>
</dbReference>
<dbReference type="SUPFAM" id="SSF50447">
    <property type="entry name" value="Translation proteins"/>
    <property type="match status" value="1"/>
</dbReference>
<protein>
    <submittedName>
        <fullName evidence="5">60S ribosomal protein L3-1</fullName>
    </submittedName>
</protein>
<dbReference type="Pfam" id="PF00297">
    <property type="entry name" value="Ribosomal_L3"/>
    <property type="match status" value="1"/>
</dbReference>
<comment type="similarity">
    <text evidence="1 4">Belongs to the universal ribosomal protein uL3 family.</text>
</comment>
<evidence type="ECO:0000256" key="1">
    <source>
        <dbReference type="ARBA" id="ARBA00006540"/>
    </source>
</evidence>
<dbReference type="Gene3D" id="3.30.1430.10">
    <property type="match status" value="1"/>
</dbReference>
<dbReference type="GO" id="GO:0006412">
    <property type="term" value="P:translation"/>
    <property type="evidence" value="ECO:0007669"/>
    <property type="project" value="InterPro"/>
</dbReference>
<dbReference type="Gene3D" id="2.40.30.10">
    <property type="entry name" value="Translation factors"/>
    <property type="match status" value="1"/>
</dbReference>
<reference evidence="5" key="2">
    <citation type="submission" date="2014-07" db="EMBL/GenBank/DDBJ databases">
        <authorList>
            <person name="Hull J."/>
        </authorList>
    </citation>
    <scope>NUCLEOTIDE SEQUENCE</scope>
</reference>
<accession>A0A0A9YH07</accession>
<evidence type="ECO:0000256" key="4">
    <source>
        <dbReference type="RuleBase" id="RU003905"/>
    </source>
</evidence>
<organism evidence="5">
    <name type="scientific">Lygus hesperus</name>
    <name type="common">Western plant bug</name>
    <dbReference type="NCBI Taxonomy" id="30085"/>
    <lineage>
        <taxon>Eukaryota</taxon>
        <taxon>Metazoa</taxon>
        <taxon>Ecdysozoa</taxon>
        <taxon>Arthropoda</taxon>
        <taxon>Hexapoda</taxon>
        <taxon>Insecta</taxon>
        <taxon>Pterygota</taxon>
        <taxon>Neoptera</taxon>
        <taxon>Paraneoptera</taxon>
        <taxon>Hemiptera</taxon>
        <taxon>Heteroptera</taxon>
        <taxon>Panheteroptera</taxon>
        <taxon>Cimicomorpha</taxon>
        <taxon>Miridae</taxon>
        <taxon>Mirini</taxon>
        <taxon>Lygus</taxon>
    </lineage>
</organism>
<dbReference type="FunFam" id="2.40.30.10:FF:000351">
    <property type="entry name" value="Ribosomal protein L3"/>
    <property type="match status" value="1"/>
</dbReference>
<dbReference type="EMBL" id="GBHO01014799">
    <property type="protein sequence ID" value="JAG28805.1"/>
    <property type="molecule type" value="Transcribed_RNA"/>
</dbReference>
<gene>
    <name evidence="5" type="primary">ARP1</name>
    <name evidence="5" type="ORF">CM83_98676</name>
</gene>
<evidence type="ECO:0000256" key="2">
    <source>
        <dbReference type="ARBA" id="ARBA00022980"/>
    </source>
</evidence>
<dbReference type="PANTHER" id="PTHR11363">
    <property type="entry name" value="60S RIBOSOMAL PROTEIN L3-RELATED"/>
    <property type="match status" value="1"/>
</dbReference>
<dbReference type="GO" id="GO:0003735">
    <property type="term" value="F:structural constituent of ribosome"/>
    <property type="evidence" value="ECO:0007669"/>
    <property type="project" value="InterPro"/>
</dbReference>
<proteinExistence type="inferred from homology"/>
<evidence type="ECO:0000313" key="5">
    <source>
        <dbReference type="EMBL" id="JAG28805.1"/>
    </source>
</evidence>
<dbReference type="PROSITE" id="PS00474">
    <property type="entry name" value="RIBOSOMAL_L3"/>
    <property type="match status" value="1"/>
</dbReference>
<name>A0A0A9YH07_LYGHE</name>